<dbReference type="InterPro" id="IPR029063">
    <property type="entry name" value="SAM-dependent_MTases_sf"/>
</dbReference>
<dbReference type="RefSeq" id="WP_066136029.1">
    <property type="nucleotide sequence ID" value="NZ_CBCSGM010000001.1"/>
</dbReference>
<dbReference type="AlphaFoldDB" id="A0A2X4W7T9"/>
<accession>A0A2X4W7T9</accession>
<dbReference type="Gene3D" id="3.40.50.150">
    <property type="entry name" value="Vaccinia Virus protein VP39"/>
    <property type="match status" value="1"/>
</dbReference>
<evidence type="ECO:0000313" key="2">
    <source>
        <dbReference type="EMBL" id="SQI53700.1"/>
    </source>
</evidence>
<organism evidence="2 3">
    <name type="scientific">Lederbergia lenta</name>
    <name type="common">Bacillus lentus</name>
    <dbReference type="NCBI Taxonomy" id="1467"/>
    <lineage>
        <taxon>Bacteria</taxon>
        <taxon>Bacillati</taxon>
        <taxon>Bacillota</taxon>
        <taxon>Bacilli</taxon>
        <taxon>Bacillales</taxon>
        <taxon>Bacillaceae</taxon>
        <taxon>Lederbergia</taxon>
    </lineage>
</organism>
<protein>
    <submittedName>
        <fullName evidence="2">Methyltransferase</fullName>
    </submittedName>
</protein>
<dbReference type="GO" id="GO:0032259">
    <property type="term" value="P:methylation"/>
    <property type="evidence" value="ECO:0007669"/>
    <property type="project" value="UniProtKB-KW"/>
</dbReference>
<reference evidence="2 3" key="1">
    <citation type="submission" date="2018-06" db="EMBL/GenBank/DDBJ databases">
        <authorList>
            <consortium name="Pathogen Informatics"/>
            <person name="Doyle S."/>
        </authorList>
    </citation>
    <scope>NUCLEOTIDE SEQUENCE [LARGE SCALE GENOMIC DNA]</scope>
    <source>
        <strain evidence="2 3">NCTC4824</strain>
    </source>
</reference>
<dbReference type="STRING" id="1348624.GCA_001591545_00144"/>
<feature type="domain" description="Methyltransferase" evidence="1">
    <location>
        <begin position="48"/>
        <end position="125"/>
    </location>
</feature>
<evidence type="ECO:0000313" key="3">
    <source>
        <dbReference type="Proteomes" id="UP000249134"/>
    </source>
</evidence>
<dbReference type="Proteomes" id="UP000249134">
    <property type="component" value="Chromosome 1"/>
</dbReference>
<name>A0A2X4W7T9_LEDLE</name>
<gene>
    <name evidence="2" type="ORF">NCTC4824_01046</name>
</gene>
<keyword evidence="3" id="KW-1185">Reference proteome</keyword>
<dbReference type="EMBL" id="LS483476">
    <property type="protein sequence ID" value="SQI53700.1"/>
    <property type="molecule type" value="Genomic_DNA"/>
</dbReference>
<sequence>MKEWYYDKLLNIRTGGDQKGFNKSQHYHRYEPTPYIAFEELFNHYELKSSDRIVDFGCGKGRLNFFIHYLFNATVVGVEMNEPYYLEALENKKKYLQKTKNRKDNIHFQLCYAEEYKIDPLDNKFYFFNPFSIQIFMNIINNILVSVEKAEREIELVLYYVSDDYVFYLENCTAFKLKKEIILPILSERDPYEKFLIYRLSF</sequence>
<keyword evidence="2" id="KW-0808">Transferase</keyword>
<keyword evidence="2" id="KW-0489">Methyltransferase</keyword>
<dbReference type="Pfam" id="PF13847">
    <property type="entry name" value="Methyltransf_31"/>
    <property type="match status" value="1"/>
</dbReference>
<dbReference type="KEGG" id="blen:NCTC4824_01046"/>
<dbReference type="GO" id="GO:0008168">
    <property type="term" value="F:methyltransferase activity"/>
    <property type="evidence" value="ECO:0007669"/>
    <property type="project" value="UniProtKB-KW"/>
</dbReference>
<evidence type="ECO:0000259" key="1">
    <source>
        <dbReference type="Pfam" id="PF13847"/>
    </source>
</evidence>
<proteinExistence type="predicted"/>
<dbReference type="SUPFAM" id="SSF53335">
    <property type="entry name" value="S-adenosyl-L-methionine-dependent methyltransferases"/>
    <property type="match status" value="1"/>
</dbReference>
<dbReference type="InterPro" id="IPR025714">
    <property type="entry name" value="Methyltranfer_dom"/>
</dbReference>